<feature type="repeat" description="TPR" evidence="1">
    <location>
        <begin position="112"/>
        <end position="145"/>
    </location>
</feature>
<dbReference type="EMBL" id="JAFVMH010000001">
    <property type="protein sequence ID" value="MBO1323995.1"/>
    <property type="molecule type" value="Genomic_DNA"/>
</dbReference>
<comment type="caution">
    <text evidence="2">The sequence shown here is derived from an EMBL/GenBank/DDBJ whole genome shotgun (WGS) entry which is preliminary data.</text>
</comment>
<keyword evidence="1" id="KW-0802">TPR repeat</keyword>
<dbReference type="Gene3D" id="3.40.50.2000">
    <property type="entry name" value="Glycogen Phosphorylase B"/>
    <property type="match status" value="1"/>
</dbReference>
<keyword evidence="3" id="KW-1185">Reference proteome</keyword>
<sequence length="542" mass="59828">MKAAVSLPPSPDPSTLQHALAQIKAGHFTQVLPVLEPYAAGRNDQAKILYAFCLAGTGRHAQAATLLCEVATRNPTSLHPVQDLSEVMAALDRRVEATATCRAALERTPHDARIHETLGSLLVQQGQLDDAVEILGQASALRPNSTLARNLLAMALTERGNMDDALAHLHETARDHPRHAGTLSNIGTILTGMGQLEDALDHFRRAITLRPEDAQIRLNHSVALLKAGLYAHGWQEHEWRFNLPGHTTLPPARLMPTLGANTDIRGRRVLITQEEGLGDTLMYLRYIKPLSDRGAITHLWVPQTLADLCRRVVGVHTVQVGGAVPDYDWHCPFISLPRVFAATPDAWGTPPPYLRADSLKIRELARFLPDNGRLNVGLVWGGDPRPTMIAPNVVDRRRSLNLRELAPLSHVAGINLISLQKGHYAQQMMDPPEDMVLYDPTDELHTMDDTAALIMSLDVVVSVDTSVVHLAGALGKPVLMMDRYDNCWRWLQGRTDTPWYPTLHIIRQSTPRRWTDVIERVAHTLGVMAEKRSPKAGGPSQP</sequence>
<evidence type="ECO:0000313" key="3">
    <source>
        <dbReference type="Proteomes" id="UP000664073"/>
    </source>
</evidence>
<proteinExistence type="predicted"/>
<feature type="repeat" description="TPR" evidence="1">
    <location>
        <begin position="180"/>
        <end position="213"/>
    </location>
</feature>
<gene>
    <name evidence="2" type="ORF">J2D77_02340</name>
</gene>
<organism evidence="2 3">
    <name type="scientific">Acetobacter garciniae</name>
    <dbReference type="NCBI Taxonomy" id="2817435"/>
    <lineage>
        <taxon>Bacteria</taxon>
        <taxon>Pseudomonadati</taxon>
        <taxon>Pseudomonadota</taxon>
        <taxon>Alphaproteobacteria</taxon>
        <taxon>Acetobacterales</taxon>
        <taxon>Acetobacteraceae</taxon>
        <taxon>Acetobacter</taxon>
    </lineage>
</organism>
<evidence type="ECO:0000313" key="2">
    <source>
        <dbReference type="EMBL" id="MBO1323995.1"/>
    </source>
</evidence>
<dbReference type="SMART" id="SM00028">
    <property type="entry name" value="TPR"/>
    <property type="match status" value="3"/>
</dbReference>
<dbReference type="InterPro" id="IPR011990">
    <property type="entry name" value="TPR-like_helical_dom_sf"/>
</dbReference>
<evidence type="ECO:0000256" key="1">
    <source>
        <dbReference type="PROSITE-ProRule" id="PRU00339"/>
    </source>
</evidence>
<protein>
    <submittedName>
        <fullName evidence="2">Tetratricopeptide repeat protein</fullName>
    </submittedName>
</protein>
<dbReference type="PANTHER" id="PTHR44809:SF1">
    <property type="entry name" value="PROTEIN O-MANNOSYL-TRANSFERASE TMTC1"/>
    <property type="match status" value="1"/>
</dbReference>
<dbReference type="SUPFAM" id="SSF48452">
    <property type="entry name" value="TPR-like"/>
    <property type="match status" value="1"/>
</dbReference>
<dbReference type="PROSITE" id="PS50293">
    <property type="entry name" value="TPR_REGION"/>
    <property type="match status" value="1"/>
</dbReference>
<dbReference type="Proteomes" id="UP000664073">
    <property type="component" value="Unassembled WGS sequence"/>
</dbReference>
<dbReference type="Pfam" id="PF14559">
    <property type="entry name" value="TPR_19"/>
    <property type="match status" value="1"/>
</dbReference>
<reference evidence="2" key="1">
    <citation type="submission" date="2021-03" db="EMBL/GenBank/DDBJ databases">
        <title>The complete genome sequence of Acetobacter sp. TBRC 12339.</title>
        <authorList>
            <person name="Charoenyingcharoen P."/>
            <person name="Yukphan P."/>
        </authorList>
    </citation>
    <scope>NUCLEOTIDE SEQUENCE</scope>
    <source>
        <strain evidence="2">TBRC 12339</strain>
    </source>
</reference>
<dbReference type="InterPro" id="IPR052943">
    <property type="entry name" value="TMTC_O-mannosyl-trnsfr"/>
</dbReference>
<dbReference type="PANTHER" id="PTHR44809">
    <property type="match status" value="1"/>
</dbReference>
<dbReference type="Gene3D" id="1.25.40.10">
    <property type="entry name" value="Tetratricopeptide repeat domain"/>
    <property type="match status" value="1"/>
</dbReference>
<dbReference type="SUPFAM" id="SSF53756">
    <property type="entry name" value="UDP-Glycosyltransferase/glycogen phosphorylase"/>
    <property type="match status" value="1"/>
</dbReference>
<dbReference type="InterPro" id="IPR019734">
    <property type="entry name" value="TPR_rpt"/>
</dbReference>
<dbReference type="AlphaFoldDB" id="A0A939KLZ9"/>
<dbReference type="Pfam" id="PF00515">
    <property type="entry name" value="TPR_1"/>
    <property type="match status" value="1"/>
</dbReference>
<dbReference type="PROSITE" id="PS50005">
    <property type="entry name" value="TPR"/>
    <property type="match status" value="2"/>
</dbReference>
<accession>A0A939KLZ9</accession>
<name>A0A939KLZ9_9PROT</name>
<dbReference type="RefSeq" id="WP_207844660.1">
    <property type="nucleotide sequence ID" value="NZ_JAIEUM010000001.1"/>
</dbReference>